<feature type="domain" description="GGDEF" evidence="6">
    <location>
        <begin position="333"/>
        <end position="466"/>
    </location>
</feature>
<dbReference type="CDD" id="cd01949">
    <property type="entry name" value="GGDEF"/>
    <property type="match status" value="1"/>
</dbReference>
<evidence type="ECO:0000256" key="4">
    <source>
        <dbReference type="SAM" id="Coils"/>
    </source>
</evidence>
<feature type="transmembrane region" description="Helical" evidence="5">
    <location>
        <begin position="113"/>
        <end position="133"/>
    </location>
</feature>
<feature type="transmembrane region" description="Helical" evidence="5">
    <location>
        <begin position="236"/>
        <end position="256"/>
    </location>
</feature>
<feature type="transmembrane region" description="Helical" evidence="5">
    <location>
        <begin position="212"/>
        <end position="230"/>
    </location>
</feature>
<comment type="caution">
    <text evidence="7">The sequence shown here is derived from an EMBL/GenBank/DDBJ whole genome shotgun (WGS) entry which is preliminary data.</text>
</comment>
<comment type="catalytic activity">
    <reaction evidence="3">
        <text>2 GTP = 3',3'-c-di-GMP + 2 diphosphate</text>
        <dbReference type="Rhea" id="RHEA:24898"/>
        <dbReference type="ChEBI" id="CHEBI:33019"/>
        <dbReference type="ChEBI" id="CHEBI:37565"/>
        <dbReference type="ChEBI" id="CHEBI:58805"/>
        <dbReference type="EC" id="2.7.7.65"/>
    </reaction>
</comment>
<dbReference type="SMART" id="SM00267">
    <property type="entry name" value="GGDEF"/>
    <property type="match status" value="1"/>
</dbReference>
<keyword evidence="5" id="KW-0812">Transmembrane</keyword>
<evidence type="ECO:0000256" key="5">
    <source>
        <dbReference type="SAM" id="Phobius"/>
    </source>
</evidence>
<dbReference type="Pfam" id="PF00990">
    <property type="entry name" value="GGDEF"/>
    <property type="match status" value="1"/>
</dbReference>
<dbReference type="GO" id="GO:1902201">
    <property type="term" value="P:negative regulation of bacterial-type flagellum-dependent cell motility"/>
    <property type="evidence" value="ECO:0007669"/>
    <property type="project" value="TreeGrafter"/>
</dbReference>
<keyword evidence="5" id="KW-1133">Transmembrane helix</keyword>
<feature type="transmembrane region" description="Helical" evidence="5">
    <location>
        <begin position="84"/>
        <end position="101"/>
    </location>
</feature>
<dbReference type="EC" id="2.7.7.65" evidence="2"/>
<dbReference type="InterPro" id="IPR029787">
    <property type="entry name" value="Nucleotide_cyclase"/>
</dbReference>
<dbReference type="PROSITE" id="PS50887">
    <property type="entry name" value="GGDEF"/>
    <property type="match status" value="1"/>
</dbReference>
<dbReference type="OrthoDB" id="9812260at2"/>
<organism evidence="7 8">
    <name type="scientific">Candidatus Contendobacter odensis Run_B_J11</name>
    <dbReference type="NCBI Taxonomy" id="1400861"/>
    <lineage>
        <taxon>Bacteria</taxon>
        <taxon>Pseudomonadati</taxon>
        <taxon>Pseudomonadota</taxon>
        <taxon>Gammaproteobacteria</taxon>
        <taxon>Candidatus Competibacteraceae</taxon>
        <taxon>Candidatus Contendibacter</taxon>
    </lineage>
</organism>
<evidence type="ECO:0000313" key="7">
    <source>
        <dbReference type="EMBL" id="CDH45320.1"/>
    </source>
</evidence>
<keyword evidence="5" id="KW-0472">Membrane</keyword>
<dbReference type="SUPFAM" id="SSF55073">
    <property type="entry name" value="Nucleotide cyclase"/>
    <property type="match status" value="1"/>
</dbReference>
<dbReference type="EMBL" id="CBTK010000137">
    <property type="protein sequence ID" value="CDH45320.1"/>
    <property type="molecule type" value="Genomic_DNA"/>
</dbReference>
<dbReference type="AlphaFoldDB" id="A0A7U7J472"/>
<dbReference type="FunFam" id="3.30.70.270:FF:000001">
    <property type="entry name" value="Diguanylate cyclase domain protein"/>
    <property type="match status" value="1"/>
</dbReference>
<name>A0A7U7J472_9GAMM</name>
<comment type="cofactor">
    <cofactor evidence="1">
        <name>Mg(2+)</name>
        <dbReference type="ChEBI" id="CHEBI:18420"/>
    </cofactor>
</comment>
<gene>
    <name evidence="7" type="ORF">BN874_2210008</name>
</gene>
<dbReference type="Proteomes" id="UP000019184">
    <property type="component" value="Unassembled WGS sequence"/>
</dbReference>
<dbReference type="InterPro" id="IPR000160">
    <property type="entry name" value="GGDEF_dom"/>
</dbReference>
<dbReference type="GO" id="GO:0052621">
    <property type="term" value="F:diguanylate cyclase activity"/>
    <property type="evidence" value="ECO:0007669"/>
    <property type="project" value="UniProtKB-EC"/>
</dbReference>
<dbReference type="GO" id="GO:0005886">
    <property type="term" value="C:plasma membrane"/>
    <property type="evidence" value="ECO:0007669"/>
    <property type="project" value="TreeGrafter"/>
</dbReference>
<feature type="transmembrane region" description="Helical" evidence="5">
    <location>
        <begin position="187"/>
        <end position="205"/>
    </location>
</feature>
<keyword evidence="4" id="KW-0175">Coiled coil</keyword>
<dbReference type="InterPro" id="IPR050469">
    <property type="entry name" value="Diguanylate_Cyclase"/>
</dbReference>
<feature type="coiled-coil region" evidence="4">
    <location>
        <begin position="271"/>
        <end position="305"/>
    </location>
</feature>
<proteinExistence type="predicted"/>
<evidence type="ECO:0000256" key="2">
    <source>
        <dbReference type="ARBA" id="ARBA00012528"/>
    </source>
</evidence>
<feature type="transmembrane region" description="Helical" evidence="5">
    <location>
        <begin position="20"/>
        <end position="39"/>
    </location>
</feature>
<dbReference type="PANTHER" id="PTHR45138">
    <property type="entry name" value="REGULATORY COMPONENTS OF SENSORY TRANSDUCTION SYSTEM"/>
    <property type="match status" value="1"/>
</dbReference>
<dbReference type="NCBIfam" id="TIGR00254">
    <property type="entry name" value="GGDEF"/>
    <property type="match status" value="1"/>
</dbReference>
<evidence type="ECO:0000313" key="8">
    <source>
        <dbReference type="Proteomes" id="UP000019184"/>
    </source>
</evidence>
<keyword evidence="8" id="KW-1185">Reference proteome</keyword>
<protein>
    <recommendedName>
        <fullName evidence="2">diguanylate cyclase</fullName>
        <ecNumber evidence="2">2.7.7.65</ecNumber>
    </recommendedName>
</protein>
<sequence length="479" mass="53361">MSALEVPQKFSGISWFTRKYAGGLEAIFALIPALAIAYIHQFQDPTLRFVSAEFHEVAIGAAILVAVFITVVTWKCYQFSGEPFLRWLTLGFLSFVFVYAPHGVLTRFSHDNIWLFLLYGPASRLVMSGLFLISLLHYDASSHPPQRRSNRTLVVWGTAFLVVDAAIALVATSPFASHPWVRLSMEFGALSFSLAGIFIMLARHIGSPLMKLFLFALSGFALSSLSFLLAKPWNHQWWLAHAIFAAGFFLLSYGVLQAFHTTHAFSKVFSQEEMMRQLAVAKGEAENALERLQFANIELERLAATDSLTSASNRRHFMARTQAEMANARRSGASLSILALDLDHFKDVNDHFGHPAGDVVLQALVIKIIESLRPLDVVGRMGGEEFTVLLPQTNYENALEVAERIRERVEAMRVPVDSHDLQITVSIGVAQFDLDDNTPNDVFKQADDRLYRAKQSGRNRVVGAAVSVGQPTDCRTQVR</sequence>
<evidence type="ECO:0000256" key="3">
    <source>
        <dbReference type="ARBA" id="ARBA00034247"/>
    </source>
</evidence>
<evidence type="ECO:0000256" key="1">
    <source>
        <dbReference type="ARBA" id="ARBA00001946"/>
    </source>
</evidence>
<dbReference type="Gene3D" id="3.30.70.270">
    <property type="match status" value="1"/>
</dbReference>
<reference evidence="7 8" key="1">
    <citation type="journal article" date="2014" name="ISME J.">
        <title>Candidatus Competibacter-lineage genomes retrieved from metagenomes reveal functional metabolic diversity.</title>
        <authorList>
            <person name="McIlroy S.J."/>
            <person name="Albertsen M."/>
            <person name="Andresen E.K."/>
            <person name="Saunders A.M."/>
            <person name="Kristiansen R."/>
            <person name="Stokholm-Bjerregaard M."/>
            <person name="Nielsen K.L."/>
            <person name="Nielsen P.H."/>
        </authorList>
    </citation>
    <scope>NUCLEOTIDE SEQUENCE [LARGE SCALE GENOMIC DNA]</scope>
    <source>
        <strain evidence="7 8">Run_B_J11</strain>
    </source>
</reference>
<dbReference type="RefSeq" id="WP_034432916.1">
    <property type="nucleotide sequence ID" value="NZ_CBTK010000137.1"/>
</dbReference>
<evidence type="ECO:0000259" key="6">
    <source>
        <dbReference type="PROSITE" id="PS50887"/>
    </source>
</evidence>
<dbReference type="PANTHER" id="PTHR45138:SF9">
    <property type="entry name" value="DIGUANYLATE CYCLASE DGCM-RELATED"/>
    <property type="match status" value="1"/>
</dbReference>
<feature type="transmembrane region" description="Helical" evidence="5">
    <location>
        <begin position="153"/>
        <end position="175"/>
    </location>
</feature>
<dbReference type="InterPro" id="IPR043128">
    <property type="entry name" value="Rev_trsase/Diguanyl_cyclase"/>
</dbReference>
<dbReference type="GO" id="GO:0043709">
    <property type="term" value="P:cell adhesion involved in single-species biofilm formation"/>
    <property type="evidence" value="ECO:0007669"/>
    <property type="project" value="TreeGrafter"/>
</dbReference>
<accession>A0A7U7J472</accession>
<feature type="transmembrane region" description="Helical" evidence="5">
    <location>
        <begin position="59"/>
        <end position="77"/>
    </location>
</feature>